<evidence type="ECO:0000256" key="3">
    <source>
        <dbReference type="ARBA" id="ARBA00023004"/>
    </source>
</evidence>
<name>A0A4P6Q619_9ACTN</name>
<dbReference type="GO" id="GO:0006979">
    <property type="term" value="P:response to oxidative stress"/>
    <property type="evidence" value="ECO:0007669"/>
    <property type="project" value="TreeGrafter"/>
</dbReference>
<dbReference type="Gene3D" id="1.20.910.10">
    <property type="entry name" value="Heme oxygenase-like"/>
    <property type="match status" value="1"/>
</dbReference>
<evidence type="ECO:0000256" key="2">
    <source>
        <dbReference type="ARBA" id="ARBA00022723"/>
    </source>
</evidence>
<feature type="binding site" evidence="4">
    <location>
        <position position="200"/>
    </location>
    <ligand>
        <name>heme b</name>
        <dbReference type="ChEBI" id="CHEBI:60344"/>
    </ligand>
</feature>
<protein>
    <submittedName>
        <fullName evidence="7">Heme oxygenase 1</fullName>
        <ecNumber evidence="7">1.14.14.18</ecNumber>
    </submittedName>
</protein>
<keyword evidence="2 5" id="KW-0479">Metal-binding</keyword>
<evidence type="ECO:0000313" key="7">
    <source>
        <dbReference type="EMBL" id="QBI55750.1"/>
    </source>
</evidence>
<evidence type="ECO:0000256" key="4">
    <source>
        <dbReference type="PIRSR" id="PIRSR000343-1"/>
    </source>
</evidence>
<sequence>MSPGPAADRHPAESLYPSGGRAAPSGAPQHTPFSEQLKQATWSAHEDAEGHGFTRALLDGSLPREGYAAMVAQHYFAYAALEEVGRALADDPVAGRVVLPGLFRVPALERDLAVLYGADWRGRIAPSPPTRTYAARIEQMAGDPAGYVAHHYTRYLGDLSGGQFIRTAAGRAYGLDEQGGTAFYDFAHLGSLPRFKAGYRARLDALELDAAERERVVRETRLAYQLNVEVLADLGHTYARGTAA</sequence>
<feature type="region of interest" description="Disordered" evidence="6">
    <location>
        <begin position="1"/>
        <end position="33"/>
    </location>
</feature>
<evidence type="ECO:0000256" key="5">
    <source>
        <dbReference type="PIRSR" id="PIRSR000343-2"/>
    </source>
</evidence>
<dbReference type="GO" id="GO:0046872">
    <property type="term" value="F:metal ion binding"/>
    <property type="evidence" value="ECO:0007669"/>
    <property type="project" value="UniProtKB-KW"/>
</dbReference>
<dbReference type="PANTHER" id="PTHR10720">
    <property type="entry name" value="HEME OXYGENASE"/>
    <property type="match status" value="1"/>
</dbReference>
<dbReference type="InterPro" id="IPR016053">
    <property type="entry name" value="Haem_Oase-like"/>
</dbReference>
<proteinExistence type="predicted"/>
<dbReference type="GO" id="GO:0020037">
    <property type="term" value="F:heme binding"/>
    <property type="evidence" value="ECO:0007669"/>
    <property type="project" value="TreeGrafter"/>
</dbReference>
<dbReference type="PRINTS" id="PR00088">
    <property type="entry name" value="HAEMOXYGNASE"/>
</dbReference>
<dbReference type="KEGG" id="strr:EKD16_19935"/>
<dbReference type="SUPFAM" id="SSF48613">
    <property type="entry name" value="Heme oxygenase-like"/>
    <property type="match status" value="1"/>
</dbReference>
<gene>
    <name evidence="7" type="primary">pbsA1</name>
    <name evidence="7" type="ORF">EKD16_19935</name>
</gene>
<keyword evidence="3 5" id="KW-0408">Iron</keyword>
<dbReference type="GO" id="GO:0006788">
    <property type="term" value="P:heme oxidation"/>
    <property type="evidence" value="ECO:0007669"/>
    <property type="project" value="InterPro"/>
</dbReference>
<dbReference type="CDD" id="cd19165">
    <property type="entry name" value="HemeO"/>
    <property type="match status" value="1"/>
</dbReference>
<keyword evidence="8" id="KW-1185">Reference proteome</keyword>
<dbReference type="InterPro" id="IPR016084">
    <property type="entry name" value="Haem_Oase-like_multi-hlx"/>
</dbReference>
<feature type="binding site" evidence="4">
    <location>
        <position position="152"/>
    </location>
    <ligand>
        <name>heme b</name>
        <dbReference type="ChEBI" id="CHEBI:60344"/>
    </ligand>
</feature>
<feature type="binding site" description="axial binding residue" evidence="5">
    <location>
        <position position="45"/>
    </location>
    <ligand>
        <name>heme b</name>
        <dbReference type="ChEBI" id="CHEBI:60344"/>
    </ligand>
    <ligandPart>
        <name>Fe</name>
        <dbReference type="ChEBI" id="CHEBI:18248"/>
    </ligandPart>
</feature>
<dbReference type="GO" id="GO:0004392">
    <property type="term" value="F:heme oxygenase (decyclizing) activity"/>
    <property type="evidence" value="ECO:0007669"/>
    <property type="project" value="UniProtKB-EC"/>
</dbReference>
<dbReference type="EMBL" id="CP036455">
    <property type="protein sequence ID" value="QBI55750.1"/>
    <property type="molecule type" value="Genomic_DNA"/>
</dbReference>
<dbReference type="Proteomes" id="UP000292235">
    <property type="component" value="Chromosome"/>
</dbReference>
<dbReference type="AlphaFoldDB" id="A0A4P6Q619"/>
<dbReference type="Pfam" id="PF01126">
    <property type="entry name" value="Heme_oxygenase"/>
    <property type="match status" value="1"/>
</dbReference>
<reference evidence="7 8" key="1">
    <citation type="submission" date="2019-02" db="EMBL/GenBank/DDBJ databases">
        <authorList>
            <person name="Khodamoradi S."/>
            <person name="Hahnke R.L."/>
            <person name="Kaempfer P."/>
            <person name="Schumann P."/>
            <person name="Rohde M."/>
            <person name="Steinert M."/>
            <person name="Luzhetskyy A."/>
            <person name="Wink J."/>
            <person name="Ruckert C."/>
        </authorList>
    </citation>
    <scope>NUCLEOTIDE SEQUENCE [LARGE SCALE GENOMIC DNA]</scope>
    <source>
        <strain evidence="7 8">M2</strain>
    </source>
</reference>
<keyword evidence="1 4" id="KW-0349">Heme</keyword>
<dbReference type="RefSeq" id="WP_131099950.1">
    <property type="nucleotide sequence ID" value="NZ_CP036455.1"/>
</dbReference>
<dbReference type="PANTHER" id="PTHR10720:SF0">
    <property type="entry name" value="HEME OXYGENASE"/>
    <property type="match status" value="1"/>
</dbReference>
<dbReference type="InterPro" id="IPR002051">
    <property type="entry name" value="Haem_Oase"/>
</dbReference>
<accession>A0A4P6Q619</accession>
<evidence type="ECO:0000256" key="1">
    <source>
        <dbReference type="ARBA" id="ARBA00022617"/>
    </source>
</evidence>
<dbReference type="GO" id="GO:0042167">
    <property type="term" value="P:heme catabolic process"/>
    <property type="evidence" value="ECO:0007669"/>
    <property type="project" value="TreeGrafter"/>
</dbReference>
<evidence type="ECO:0000313" key="8">
    <source>
        <dbReference type="Proteomes" id="UP000292235"/>
    </source>
</evidence>
<evidence type="ECO:0000256" key="6">
    <source>
        <dbReference type="SAM" id="MobiDB-lite"/>
    </source>
</evidence>
<keyword evidence="7" id="KW-0560">Oxidoreductase</keyword>
<dbReference type="EC" id="1.14.14.18" evidence="7"/>
<feature type="binding site" evidence="4">
    <location>
        <position position="38"/>
    </location>
    <ligand>
        <name>heme b</name>
        <dbReference type="ChEBI" id="CHEBI:60344"/>
    </ligand>
</feature>
<organism evidence="7 8">
    <name type="scientific">Streptomonospora litoralis</name>
    <dbReference type="NCBI Taxonomy" id="2498135"/>
    <lineage>
        <taxon>Bacteria</taxon>
        <taxon>Bacillati</taxon>
        <taxon>Actinomycetota</taxon>
        <taxon>Actinomycetes</taxon>
        <taxon>Streptosporangiales</taxon>
        <taxon>Nocardiopsidaceae</taxon>
        <taxon>Streptomonospora</taxon>
    </lineage>
</organism>
<dbReference type="OrthoDB" id="5493802at2"/>
<dbReference type="PIRSF" id="PIRSF000343">
    <property type="entry name" value="Haem_Oase"/>
    <property type="match status" value="1"/>
</dbReference>